<feature type="signal peptide" evidence="1">
    <location>
        <begin position="1"/>
        <end position="18"/>
    </location>
</feature>
<evidence type="ECO:0000256" key="1">
    <source>
        <dbReference type="SAM" id="SignalP"/>
    </source>
</evidence>
<feature type="chain" id="PRO_5034520992" description="Secreted protein" evidence="1">
    <location>
        <begin position="19"/>
        <end position="143"/>
    </location>
</feature>
<keyword evidence="1" id="KW-0732">Signal</keyword>
<dbReference type="Proteomes" id="UP000673691">
    <property type="component" value="Unassembled WGS sequence"/>
</dbReference>
<evidence type="ECO:0000313" key="3">
    <source>
        <dbReference type="Proteomes" id="UP000673691"/>
    </source>
</evidence>
<organism evidence="2 3">
    <name type="scientific">Olpidium bornovanus</name>
    <dbReference type="NCBI Taxonomy" id="278681"/>
    <lineage>
        <taxon>Eukaryota</taxon>
        <taxon>Fungi</taxon>
        <taxon>Fungi incertae sedis</taxon>
        <taxon>Olpidiomycota</taxon>
        <taxon>Olpidiomycotina</taxon>
        <taxon>Olpidiomycetes</taxon>
        <taxon>Olpidiales</taxon>
        <taxon>Olpidiaceae</taxon>
        <taxon>Olpidium</taxon>
    </lineage>
</organism>
<keyword evidence="3" id="KW-1185">Reference proteome</keyword>
<sequence>MLAAWMALLPELTVLAAAVPLFRSAILCSPWLLAPLLASSVFVKGGPLFRSAAWPLAPLSRVNCSLRRPGRWLRFRHPLLWEQPVSWEKPAPRRPGRWLRFRHPLAWEQPASESLATRSTSLIHCHEDSRLWPLAPLSPRPFP</sequence>
<protein>
    <recommendedName>
        <fullName evidence="4">Secreted protein</fullName>
    </recommendedName>
</protein>
<dbReference type="EMBL" id="JAEFCI010002297">
    <property type="protein sequence ID" value="KAG5462326.1"/>
    <property type="molecule type" value="Genomic_DNA"/>
</dbReference>
<evidence type="ECO:0008006" key="4">
    <source>
        <dbReference type="Google" id="ProtNLM"/>
    </source>
</evidence>
<comment type="caution">
    <text evidence="2">The sequence shown here is derived from an EMBL/GenBank/DDBJ whole genome shotgun (WGS) entry which is preliminary data.</text>
</comment>
<proteinExistence type="predicted"/>
<reference evidence="2 3" key="1">
    <citation type="journal article" name="Sci. Rep.">
        <title>Genome-scale phylogenetic analyses confirm Olpidium as the closest living zoosporic fungus to the non-flagellated, terrestrial fungi.</title>
        <authorList>
            <person name="Chang Y."/>
            <person name="Rochon D."/>
            <person name="Sekimoto S."/>
            <person name="Wang Y."/>
            <person name="Chovatia M."/>
            <person name="Sandor L."/>
            <person name="Salamov A."/>
            <person name="Grigoriev I.V."/>
            <person name="Stajich J.E."/>
            <person name="Spatafora J.W."/>
        </authorList>
    </citation>
    <scope>NUCLEOTIDE SEQUENCE [LARGE SCALE GENOMIC DNA]</scope>
    <source>
        <strain evidence="2">S191</strain>
    </source>
</reference>
<evidence type="ECO:0000313" key="2">
    <source>
        <dbReference type="EMBL" id="KAG5462326.1"/>
    </source>
</evidence>
<dbReference type="AlphaFoldDB" id="A0A8H7ZZL6"/>
<accession>A0A8H7ZZL6</accession>
<name>A0A8H7ZZL6_9FUNG</name>
<gene>
    <name evidence="2" type="ORF">BJ554DRAFT_5361</name>
</gene>